<dbReference type="InterPro" id="IPR036250">
    <property type="entry name" value="AcylCo_DH-like_C"/>
</dbReference>
<dbReference type="GO" id="GO:0016491">
    <property type="term" value="F:oxidoreductase activity"/>
    <property type="evidence" value="ECO:0007669"/>
    <property type="project" value="UniProtKB-KW"/>
</dbReference>
<dbReference type="InterPro" id="IPR006091">
    <property type="entry name" value="Acyl-CoA_Oxase/DH_mid-dom"/>
</dbReference>
<dbReference type="Pfam" id="PF02770">
    <property type="entry name" value="Acyl-CoA_dh_M"/>
    <property type="match status" value="1"/>
</dbReference>
<protein>
    <submittedName>
        <fullName evidence="9">Acyl-CoA dehydrogenase family protein</fullName>
        <ecNumber evidence="9">1.-.-.-</ecNumber>
    </submittedName>
</protein>
<accession>A0ABW7WW72</accession>
<dbReference type="InterPro" id="IPR009075">
    <property type="entry name" value="AcylCo_DH/oxidase_C"/>
</dbReference>
<organism evidence="9 10">
    <name type="scientific">Nocardia xishanensis</name>
    <dbReference type="NCBI Taxonomy" id="238964"/>
    <lineage>
        <taxon>Bacteria</taxon>
        <taxon>Bacillati</taxon>
        <taxon>Actinomycetota</taxon>
        <taxon>Actinomycetes</taxon>
        <taxon>Mycobacteriales</taxon>
        <taxon>Nocardiaceae</taxon>
        <taxon>Nocardia</taxon>
    </lineage>
</organism>
<keyword evidence="5 9" id="KW-0560">Oxidoreductase</keyword>
<dbReference type="Gene3D" id="2.40.110.10">
    <property type="entry name" value="Butyryl-CoA Dehydrogenase, subunit A, domain 2"/>
    <property type="match status" value="1"/>
</dbReference>
<feature type="domain" description="Acyl-CoA dehydrogenase/oxidase C-terminal" evidence="6">
    <location>
        <begin position="215"/>
        <end position="358"/>
    </location>
</feature>
<evidence type="ECO:0000256" key="4">
    <source>
        <dbReference type="ARBA" id="ARBA00022827"/>
    </source>
</evidence>
<evidence type="ECO:0000259" key="7">
    <source>
        <dbReference type="Pfam" id="PF02770"/>
    </source>
</evidence>
<dbReference type="SUPFAM" id="SSF56645">
    <property type="entry name" value="Acyl-CoA dehydrogenase NM domain-like"/>
    <property type="match status" value="1"/>
</dbReference>
<dbReference type="Gene3D" id="1.10.540.10">
    <property type="entry name" value="Acyl-CoA dehydrogenase/oxidase, N-terminal domain"/>
    <property type="match status" value="1"/>
</dbReference>
<dbReference type="SUPFAM" id="SSF47203">
    <property type="entry name" value="Acyl-CoA dehydrogenase C-terminal domain-like"/>
    <property type="match status" value="1"/>
</dbReference>
<proteinExistence type="inferred from homology"/>
<name>A0ABW7WW72_9NOCA</name>
<dbReference type="InterPro" id="IPR037069">
    <property type="entry name" value="AcylCoA_DH/ox_N_sf"/>
</dbReference>
<evidence type="ECO:0000259" key="8">
    <source>
        <dbReference type="Pfam" id="PF02771"/>
    </source>
</evidence>
<dbReference type="InterPro" id="IPR046373">
    <property type="entry name" value="Acyl-CoA_Oxase/DH_mid-dom_sf"/>
</dbReference>
<keyword evidence="10" id="KW-1185">Reference proteome</keyword>
<dbReference type="PANTHER" id="PTHR43884">
    <property type="entry name" value="ACYL-COA DEHYDROGENASE"/>
    <property type="match status" value="1"/>
</dbReference>
<comment type="cofactor">
    <cofactor evidence="1 5">
        <name>FAD</name>
        <dbReference type="ChEBI" id="CHEBI:57692"/>
    </cofactor>
</comment>
<evidence type="ECO:0000256" key="3">
    <source>
        <dbReference type="ARBA" id="ARBA00022630"/>
    </source>
</evidence>
<dbReference type="EMBL" id="JBIRYO010000003">
    <property type="protein sequence ID" value="MFI2473093.1"/>
    <property type="molecule type" value="Genomic_DNA"/>
</dbReference>
<gene>
    <name evidence="9" type="ORF">ACH49W_06905</name>
</gene>
<keyword evidence="4 5" id="KW-0274">FAD</keyword>
<dbReference type="EC" id="1.-.-.-" evidence="9"/>
<feature type="domain" description="Acyl-CoA dehydrogenase/oxidase N-terminal" evidence="8">
    <location>
        <begin position="11"/>
        <end position="103"/>
    </location>
</feature>
<dbReference type="InterPro" id="IPR009100">
    <property type="entry name" value="AcylCoA_DH/oxidase_NM_dom_sf"/>
</dbReference>
<dbReference type="Pfam" id="PF00441">
    <property type="entry name" value="Acyl-CoA_dh_1"/>
    <property type="match status" value="1"/>
</dbReference>
<comment type="caution">
    <text evidence="9">The sequence shown here is derived from an EMBL/GenBank/DDBJ whole genome shotgun (WGS) entry which is preliminary data.</text>
</comment>
<evidence type="ECO:0000256" key="1">
    <source>
        <dbReference type="ARBA" id="ARBA00001974"/>
    </source>
</evidence>
<comment type="similarity">
    <text evidence="2 5">Belongs to the acyl-CoA dehydrogenase family.</text>
</comment>
<dbReference type="Proteomes" id="UP001611415">
    <property type="component" value="Unassembled WGS sequence"/>
</dbReference>
<dbReference type="PANTHER" id="PTHR43884:SF19">
    <property type="entry name" value="ACYL-COA DEHYDROGENASE FADE4-RELATED"/>
    <property type="match status" value="1"/>
</dbReference>
<dbReference type="InterPro" id="IPR013786">
    <property type="entry name" value="AcylCoA_DH/ox_N"/>
</dbReference>
<dbReference type="Pfam" id="PF02771">
    <property type="entry name" value="Acyl-CoA_dh_N"/>
    <property type="match status" value="1"/>
</dbReference>
<keyword evidence="3 5" id="KW-0285">Flavoprotein</keyword>
<dbReference type="Gene3D" id="1.20.140.10">
    <property type="entry name" value="Butyryl-CoA Dehydrogenase, subunit A, domain 3"/>
    <property type="match status" value="1"/>
</dbReference>
<evidence type="ECO:0000313" key="9">
    <source>
        <dbReference type="EMBL" id="MFI2473093.1"/>
    </source>
</evidence>
<evidence type="ECO:0000256" key="2">
    <source>
        <dbReference type="ARBA" id="ARBA00009347"/>
    </source>
</evidence>
<feature type="domain" description="Acyl-CoA oxidase/dehydrogenase middle" evidence="7">
    <location>
        <begin position="108"/>
        <end position="196"/>
    </location>
</feature>
<reference evidence="9 10" key="1">
    <citation type="submission" date="2024-10" db="EMBL/GenBank/DDBJ databases">
        <title>The Natural Products Discovery Center: Release of the First 8490 Sequenced Strains for Exploring Actinobacteria Biosynthetic Diversity.</title>
        <authorList>
            <person name="Kalkreuter E."/>
            <person name="Kautsar S.A."/>
            <person name="Yang D."/>
            <person name="Bader C.D."/>
            <person name="Teijaro C.N."/>
            <person name="Fluegel L."/>
            <person name="Davis C.M."/>
            <person name="Simpson J.R."/>
            <person name="Lauterbach L."/>
            <person name="Steele A.D."/>
            <person name="Gui C."/>
            <person name="Meng S."/>
            <person name="Li G."/>
            <person name="Viehrig K."/>
            <person name="Ye F."/>
            <person name="Su P."/>
            <person name="Kiefer A.F."/>
            <person name="Nichols A."/>
            <person name="Cepeda A.J."/>
            <person name="Yan W."/>
            <person name="Fan B."/>
            <person name="Jiang Y."/>
            <person name="Adhikari A."/>
            <person name="Zheng C.-J."/>
            <person name="Schuster L."/>
            <person name="Cowan T.M."/>
            <person name="Smanski M.J."/>
            <person name="Chevrette M.G."/>
            <person name="De Carvalho L.P.S."/>
            <person name="Shen B."/>
        </authorList>
    </citation>
    <scope>NUCLEOTIDE SEQUENCE [LARGE SCALE GENOMIC DNA]</scope>
    <source>
        <strain evidence="9 10">NPDC019275</strain>
    </source>
</reference>
<evidence type="ECO:0000256" key="5">
    <source>
        <dbReference type="RuleBase" id="RU362125"/>
    </source>
</evidence>
<dbReference type="RefSeq" id="WP_397091640.1">
    <property type="nucleotide sequence ID" value="NZ_JBIRYO010000003.1"/>
</dbReference>
<evidence type="ECO:0000259" key="6">
    <source>
        <dbReference type="Pfam" id="PF00441"/>
    </source>
</evidence>
<sequence length="376" mass="38969">MSDLEALLRRAAAGASEWDSTGMPREMVAAAAEAGMLGMDRPARYGGRGADALETGRAAAELGAVCTSLRSLFTVQGMVAAAIDRWGTTEQRARWLPALTGGELVGGLAATEAVAGSNLSGIATRFTGSGPELRVSGRKRWVTFGALADVVLVAGRSDDGPVAALVETDQPGVHLEPVTDQLGMRGARIAHLTFDAARMPAENIIARPGFGLSHVLATALDHGRYTIAWGCTGMARACLTDAAAHAHDRIQSDVRLADHQSVRAMLGRSWVDVAAAEALCVRAASDRDEREPTAQITTIAAKYAAAAAASAASERAVQILGAAGCAPGNRAGRFYRDAKIMQIIEGAREVAEQDLGEFVLRSAGASRAASAVAAGR</sequence>
<evidence type="ECO:0000313" key="10">
    <source>
        <dbReference type="Proteomes" id="UP001611415"/>
    </source>
</evidence>